<dbReference type="AlphaFoldDB" id="A0A0F9SAA8"/>
<name>A0A0F9SAA8_9ZZZZ</name>
<dbReference type="Pfam" id="PF13566">
    <property type="entry name" value="DUF4130"/>
    <property type="match status" value="1"/>
</dbReference>
<dbReference type="EMBL" id="LAZR01000571">
    <property type="protein sequence ID" value="KKN63979.1"/>
    <property type="molecule type" value="Genomic_DNA"/>
</dbReference>
<sequence>MNKLPNKKDPMEVLGCSSGHTHEELLQGLPRHRDFYPGLIQQIKKIPEVILRNSGTPFAKKINKMMREVSTESYRAIQFTRTEINNRGVLYGVVLLKHQVIDLVLKYFHERFGSQCIICLYNEHNHETAIMKENGIIRVKKSPLMKVVENLSRDRPLVPYFDDIQFKNEEIFETLYSSQFISERENKRYFKKMIPDKCFELPGMRGGVEKRFRNKKINDFL</sequence>
<reference evidence="2" key="1">
    <citation type="journal article" date="2015" name="Nature">
        <title>Complex archaea that bridge the gap between prokaryotes and eukaryotes.</title>
        <authorList>
            <person name="Spang A."/>
            <person name="Saw J.H."/>
            <person name="Jorgensen S.L."/>
            <person name="Zaremba-Niedzwiedzka K."/>
            <person name="Martijn J."/>
            <person name="Lind A.E."/>
            <person name="van Eijk R."/>
            <person name="Schleper C."/>
            <person name="Guy L."/>
            <person name="Ettema T.J."/>
        </authorList>
    </citation>
    <scope>NUCLEOTIDE SEQUENCE</scope>
</reference>
<evidence type="ECO:0000313" key="2">
    <source>
        <dbReference type="EMBL" id="KKN63979.1"/>
    </source>
</evidence>
<evidence type="ECO:0000259" key="1">
    <source>
        <dbReference type="Pfam" id="PF13566"/>
    </source>
</evidence>
<protein>
    <recommendedName>
        <fullName evidence="1">DUF4130 domain-containing protein</fullName>
    </recommendedName>
</protein>
<comment type="caution">
    <text evidence="2">The sequence shown here is derived from an EMBL/GenBank/DDBJ whole genome shotgun (WGS) entry which is preliminary data.</text>
</comment>
<accession>A0A0F9SAA8</accession>
<proteinExistence type="predicted"/>
<gene>
    <name evidence="2" type="ORF">LCGC14_0496160</name>
</gene>
<feature type="domain" description="DUF4130" evidence="1">
    <location>
        <begin position="45"/>
        <end position="199"/>
    </location>
</feature>
<dbReference type="InterPro" id="IPR025404">
    <property type="entry name" value="DUF4130"/>
</dbReference>
<organism evidence="2">
    <name type="scientific">marine sediment metagenome</name>
    <dbReference type="NCBI Taxonomy" id="412755"/>
    <lineage>
        <taxon>unclassified sequences</taxon>
        <taxon>metagenomes</taxon>
        <taxon>ecological metagenomes</taxon>
    </lineage>
</organism>